<reference evidence="1" key="1">
    <citation type="submission" date="2020-03" db="EMBL/GenBank/DDBJ databases">
        <title>The deep terrestrial virosphere.</title>
        <authorList>
            <person name="Holmfeldt K."/>
            <person name="Nilsson E."/>
            <person name="Simone D."/>
            <person name="Lopez-Fernandez M."/>
            <person name="Wu X."/>
            <person name="de Brujin I."/>
            <person name="Lundin D."/>
            <person name="Andersson A."/>
            <person name="Bertilsson S."/>
            <person name="Dopson M."/>
        </authorList>
    </citation>
    <scope>NUCLEOTIDE SEQUENCE</scope>
    <source>
        <strain evidence="2">MM415A01034</strain>
        <strain evidence="1">MM415B00576</strain>
        <strain evidence="3">TM448B00676</strain>
    </source>
</reference>
<accession>A0A6M3J3C8</accession>
<organism evidence="1">
    <name type="scientific">viral metagenome</name>
    <dbReference type="NCBI Taxonomy" id="1070528"/>
    <lineage>
        <taxon>unclassified sequences</taxon>
        <taxon>metagenomes</taxon>
        <taxon>organismal metagenomes</taxon>
    </lineage>
</organism>
<name>A0A6M3J3C8_9ZZZZ</name>
<dbReference type="EMBL" id="MT144645">
    <property type="protein sequence ID" value="QJH96283.1"/>
    <property type="molecule type" value="Genomic_DNA"/>
</dbReference>
<dbReference type="EMBL" id="MT142347">
    <property type="protein sequence ID" value="QJA78666.1"/>
    <property type="molecule type" value="Genomic_DNA"/>
</dbReference>
<evidence type="ECO:0000313" key="2">
    <source>
        <dbReference type="EMBL" id="QJA78666.1"/>
    </source>
</evidence>
<proteinExistence type="predicted"/>
<dbReference type="EMBL" id="MT141506">
    <property type="protein sequence ID" value="QJA63815.1"/>
    <property type="molecule type" value="Genomic_DNA"/>
</dbReference>
<evidence type="ECO:0000313" key="3">
    <source>
        <dbReference type="EMBL" id="QJH96283.1"/>
    </source>
</evidence>
<gene>
    <name evidence="2" type="ORF">MM415A01034_0011</name>
    <name evidence="1" type="ORF">MM415B00576_0035</name>
    <name evidence="3" type="ORF">TM448B00676_0031</name>
</gene>
<sequence length="55" mass="6108">MKIKWTVDDVNRHFSELLNPFDNTGGAVPLKPKLSDVITTMAGKNNGQKEVPKVQ</sequence>
<protein>
    <submittedName>
        <fullName evidence="1">Uncharacterized protein</fullName>
    </submittedName>
</protein>
<dbReference type="AlphaFoldDB" id="A0A6M3J3C8"/>
<evidence type="ECO:0000313" key="1">
    <source>
        <dbReference type="EMBL" id="QJA63815.1"/>
    </source>
</evidence>